<feature type="domain" description="Vanadium chloroperoxidase N-terminal" evidence="3">
    <location>
        <begin position="154"/>
        <end position="293"/>
    </location>
</feature>
<protein>
    <submittedName>
        <fullName evidence="4">Dockerin type I repeat protein</fullName>
    </submittedName>
</protein>
<dbReference type="GO" id="GO:0000272">
    <property type="term" value="P:polysaccharide catabolic process"/>
    <property type="evidence" value="ECO:0007669"/>
    <property type="project" value="InterPro"/>
</dbReference>
<dbReference type="EMBL" id="SJPU01000002">
    <property type="protein sequence ID" value="TWU15494.1"/>
    <property type="molecule type" value="Genomic_DNA"/>
</dbReference>
<reference evidence="4 5" key="1">
    <citation type="journal article" date="2020" name="Antonie Van Leeuwenhoek">
        <title>Rhodopirellula heiligendammensis sp. nov., Rhodopirellula pilleata sp. nov., and Rhodopirellula solitaria sp. nov. isolated from natural or artificial marine surfaces in Northern Germany and California, USA, and emended description of the genus Rhodopirellula.</title>
        <authorList>
            <person name="Kallscheuer N."/>
            <person name="Wiegand S."/>
            <person name="Jogler M."/>
            <person name="Boedeker C."/>
            <person name="Peeters S.H."/>
            <person name="Rast P."/>
            <person name="Heuer A."/>
            <person name="Jetten M.S.M."/>
            <person name="Rohde M."/>
            <person name="Jogler C."/>
        </authorList>
    </citation>
    <scope>NUCLEOTIDE SEQUENCE [LARGE SCALE GENOMIC DNA]</scope>
    <source>
        <strain evidence="4 5">Poly21</strain>
    </source>
</reference>
<dbReference type="SUPFAM" id="SSF48317">
    <property type="entry name" value="Acid phosphatase/Vanadium-dependent haloperoxidase"/>
    <property type="match status" value="1"/>
</dbReference>
<dbReference type="Gene3D" id="1.10.1330.10">
    <property type="entry name" value="Dockerin domain"/>
    <property type="match status" value="1"/>
</dbReference>
<evidence type="ECO:0000313" key="4">
    <source>
        <dbReference type="EMBL" id="TWU15494.1"/>
    </source>
</evidence>
<accession>A0A5C6BXG0</accession>
<gene>
    <name evidence="4" type="ORF">Poly21_26910</name>
</gene>
<dbReference type="Proteomes" id="UP000319908">
    <property type="component" value="Unassembled WGS sequence"/>
</dbReference>
<dbReference type="AlphaFoldDB" id="A0A5C6BXG0"/>
<proteinExistence type="predicted"/>
<evidence type="ECO:0000313" key="5">
    <source>
        <dbReference type="Proteomes" id="UP000319908"/>
    </source>
</evidence>
<dbReference type="Pfam" id="PF17897">
    <property type="entry name" value="VCPO_N"/>
    <property type="match status" value="1"/>
</dbReference>
<feature type="region of interest" description="Disordered" evidence="1">
    <location>
        <begin position="108"/>
        <end position="151"/>
    </location>
</feature>
<keyword evidence="5" id="KW-1185">Reference proteome</keyword>
<feature type="domain" description="Planctomycete extracellular" evidence="2">
    <location>
        <begin position="12"/>
        <end position="30"/>
    </location>
</feature>
<dbReference type="PANTHER" id="PTHR34599">
    <property type="entry name" value="PEROXIDASE-RELATED"/>
    <property type="match status" value="1"/>
</dbReference>
<dbReference type="InterPro" id="IPR011506">
    <property type="entry name" value="Planctomycete_extracellular"/>
</dbReference>
<evidence type="ECO:0000259" key="3">
    <source>
        <dbReference type="Pfam" id="PF17897"/>
    </source>
</evidence>
<dbReference type="Pfam" id="PF00404">
    <property type="entry name" value="Dockerin_1"/>
    <property type="match status" value="1"/>
</dbReference>
<dbReference type="InterPro" id="IPR041067">
    <property type="entry name" value="VCPO_N"/>
</dbReference>
<dbReference type="InterPro" id="IPR002105">
    <property type="entry name" value="Dockerin_1_rpt"/>
</dbReference>
<organism evidence="4 5">
    <name type="scientific">Allorhodopirellula heiligendammensis</name>
    <dbReference type="NCBI Taxonomy" id="2714739"/>
    <lineage>
        <taxon>Bacteria</taxon>
        <taxon>Pseudomonadati</taxon>
        <taxon>Planctomycetota</taxon>
        <taxon>Planctomycetia</taxon>
        <taxon>Pirellulales</taxon>
        <taxon>Pirellulaceae</taxon>
        <taxon>Allorhodopirellula</taxon>
    </lineage>
</organism>
<evidence type="ECO:0000259" key="2">
    <source>
        <dbReference type="Pfam" id="PF07595"/>
    </source>
</evidence>
<evidence type="ECO:0000256" key="1">
    <source>
        <dbReference type="SAM" id="MobiDB-lite"/>
    </source>
</evidence>
<dbReference type="SUPFAM" id="SSF63446">
    <property type="entry name" value="Type I dockerin domain"/>
    <property type="match status" value="1"/>
</dbReference>
<dbReference type="InterPro" id="IPR036439">
    <property type="entry name" value="Dockerin_dom_sf"/>
</dbReference>
<dbReference type="Pfam" id="PF07595">
    <property type="entry name" value="Planc_extracel"/>
    <property type="match status" value="1"/>
</dbReference>
<dbReference type="GO" id="GO:0004553">
    <property type="term" value="F:hydrolase activity, hydrolyzing O-glycosyl compounds"/>
    <property type="evidence" value="ECO:0007669"/>
    <property type="project" value="InterPro"/>
</dbReference>
<dbReference type="PANTHER" id="PTHR34599:SF1">
    <property type="entry name" value="PHOSPHATIDIC ACID PHOSPHATASE TYPE 2_HALOPEROXIDASE DOMAIN-CONTAINING PROTEIN"/>
    <property type="match status" value="1"/>
</dbReference>
<feature type="compositionally biased region" description="Low complexity" evidence="1">
    <location>
        <begin position="132"/>
        <end position="144"/>
    </location>
</feature>
<dbReference type="Gene3D" id="1.10.606.20">
    <property type="match status" value="1"/>
</dbReference>
<comment type="caution">
    <text evidence="4">The sequence shown here is derived from an EMBL/GenBank/DDBJ whole genome shotgun (WGS) entry which is preliminary data.</text>
</comment>
<name>A0A5C6BXG0_9BACT</name>
<dbReference type="RefSeq" id="WP_302118785.1">
    <property type="nucleotide sequence ID" value="NZ_SJPU01000002.1"/>
</dbReference>
<dbReference type="InterPro" id="IPR052559">
    <property type="entry name" value="V-haloperoxidase"/>
</dbReference>
<dbReference type="InterPro" id="IPR036938">
    <property type="entry name" value="PAP2/HPO_sf"/>
</dbReference>
<sequence length="305" mass="32875">MSRKPRRHRSWRRRLRAENLETRQLLAANIFHNAAVPEDVNEDGIVSAVDALTIINEMNRQTDDGEGLEIDGGDSMELARGRRTDVNNDGRQSALDALMVINHLSRAPDGIGASPLGPGNGPDQSGPDQSGPDPTTEDPTTDKPTASEQSVDTVLNWNDVFGEVLADSVENQNPGYASRSYAILNLAIFDAVAIASGNSEGTFYDHEGDYEGEIVVSETDISAEMAATGAAYTVLSELYPDQQTQLDAALENSLATLSSSDDSFVSLALGEEVASRILALRVDDGSQTVGEYTYTRRVSLRIERG</sequence>